<keyword evidence="2" id="KW-0472">Membrane</keyword>
<accession>A0A7W6EGK1</accession>
<dbReference type="AlphaFoldDB" id="A0A7W6EGK1"/>
<reference evidence="3 4" key="1">
    <citation type="submission" date="2020-08" db="EMBL/GenBank/DDBJ databases">
        <title>Genomic Encyclopedia of Type Strains, Phase IV (KMG-IV): sequencing the most valuable type-strain genomes for metagenomic binning, comparative biology and taxonomic classification.</title>
        <authorList>
            <person name="Goeker M."/>
        </authorList>
    </citation>
    <scope>NUCLEOTIDE SEQUENCE [LARGE SCALE GENOMIC DNA]</scope>
    <source>
        <strain evidence="3 4">DSM 28760</strain>
    </source>
</reference>
<evidence type="ECO:0000313" key="3">
    <source>
        <dbReference type="EMBL" id="MBB3809508.1"/>
    </source>
</evidence>
<keyword evidence="4" id="KW-1185">Reference proteome</keyword>
<comment type="caution">
    <text evidence="3">The sequence shown here is derived from an EMBL/GenBank/DDBJ whole genome shotgun (WGS) entry which is preliminary data.</text>
</comment>
<gene>
    <name evidence="3" type="ORF">FHS81_001590</name>
</gene>
<feature type="region of interest" description="Disordered" evidence="1">
    <location>
        <begin position="1"/>
        <end position="26"/>
    </location>
</feature>
<dbReference type="EMBL" id="JACICC010000003">
    <property type="protein sequence ID" value="MBB3809508.1"/>
    <property type="molecule type" value="Genomic_DNA"/>
</dbReference>
<keyword evidence="2" id="KW-1133">Transmembrane helix</keyword>
<evidence type="ECO:0000256" key="1">
    <source>
        <dbReference type="SAM" id="MobiDB-lite"/>
    </source>
</evidence>
<keyword evidence="2" id="KW-0812">Transmembrane</keyword>
<name>A0A7W6EGK1_9HYPH</name>
<evidence type="ECO:0000313" key="4">
    <source>
        <dbReference type="Proteomes" id="UP000537592"/>
    </source>
</evidence>
<proteinExistence type="predicted"/>
<evidence type="ECO:0000256" key="2">
    <source>
        <dbReference type="SAM" id="Phobius"/>
    </source>
</evidence>
<protein>
    <submittedName>
        <fullName evidence="3">Uncharacterized protein</fullName>
    </submittedName>
</protein>
<feature type="transmembrane region" description="Helical" evidence="2">
    <location>
        <begin position="32"/>
        <end position="53"/>
    </location>
</feature>
<sequence length="62" mass="6774">MENPVANGGRRDDAEGVSLTPAESHRRHTRNVAIGVALGFLFLLFYVLTIARLGSNVLNRPL</sequence>
<dbReference type="Proteomes" id="UP000537592">
    <property type="component" value="Unassembled WGS sequence"/>
</dbReference>
<dbReference type="RefSeq" id="WP_183751664.1">
    <property type="nucleotide sequence ID" value="NZ_JACICC010000003.1"/>
</dbReference>
<organism evidence="3 4">
    <name type="scientific">Pseudochelatococcus contaminans</name>
    <dbReference type="NCBI Taxonomy" id="1538103"/>
    <lineage>
        <taxon>Bacteria</taxon>
        <taxon>Pseudomonadati</taxon>
        <taxon>Pseudomonadota</taxon>
        <taxon>Alphaproteobacteria</taxon>
        <taxon>Hyphomicrobiales</taxon>
        <taxon>Chelatococcaceae</taxon>
        <taxon>Pseudochelatococcus</taxon>
    </lineage>
</organism>